<name>A0A9D6V9T8_9BACT</name>
<feature type="transmembrane region" description="Helical" evidence="1">
    <location>
        <begin position="50"/>
        <end position="69"/>
    </location>
</feature>
<dbReference type="GO" id="GO:0008237">
    <property type="term" value="F:metallopeptidase activity"/>
    <property type="evidence" value="ECO:0007669"/>
    <property type="project" value="UniProtKB-KW"/>
</dbReference>
<keyword evidence="1" id="KW-0812">Transmembrane</keyword>
<reference evidence="2" key="1">
    <citation type="submission" date="2020-07" db="EMBL/GenBank/DDBJ databases">
        <title>Huge and variable diversity of episymbiotic CPR bacteria and DPANN archaea in groundwater ecosystems.</title>
        <authorList>
            <person name="He C.Y."/>
            <person name="Keren R."/>
            <person name="Whittaker M."/>
            <person name="Farag I.F."/>
            <person name="Doudna J."/>
            <person name="Cate J.H.D."/>
            <person name="Banfield J.F."/>
        </authorList>
    </citation>
    <scope>NUCLEOTIDE SEQUENCE</scope>
    <source>
        <strain evidence="2">NC_groundwater_1664_Pr3_B-0.1um_52_9</strain>
    </source>
</reference>
<evidence type="ECO:0000313" key="2">
    <source>
        <dbReference type="EMBL" id="MBI5251572.1"/>
    </source>
</evidence>
<protein>
    <submittedName>
        <fullName evidence="2">PrsW family intramembrane metalloprotease</fullName>
    </submittedName>
</protein>
<proteinExistence type="predicted"/>
<keyword evidence="2" id="KW-0645">Protease</keyword>
<keyword evidence="2" id="KW-0378">Hydrolase</keyword>
<feature type="transmembrane region" description="Helical" evidence="1">
    <location>
        <begin position="177"/>
        <end position="199"/>
    </location>
</feature>
<keyword evidence="2" id="KW-0482">Metalloprotease</keyword>
<dbReference type="PANTHER" id="PTHR36844">
    <property type="entry name" value="PROTEASE PRSW"/>
    <property type="match status" value="1"/>
</dbReference>
<organism evidence="2 3">
    <name type="scientific">Desulfomonile tiedjei</name>
    <dbReference type="NCBI Taxonomy" id="2358"/>
    <lineage>
        <taxon>Bacteria</taxon>
        <taxon>Pseudomonadati</taxon>
        <taxon>Thermodesulfobacteriota</taxon>
        <taxon>Desulfomonilia</taxon>
        <taxon>Desulfomonilales</taxon>
        <taxon>Desulfomonilaceae</taxon>
        <taxon>Desulfomonile</taxon>
    </lineage>
</organism>
<accession>A0A9D6V9T8</accession>
<dbReference type="EMBL" id="JACRDE010000495">
    <property type="protein sequence ID" value="MBI5251572.1"/>
    <property type="molecule type" value="Genomic_DNA"/>
</dbReference>
<feature type="transmembrane region" description="Helical" evidence="1">
    <location>
        <begin position="211"/>
        <end position="234"/>
    </location>
</feature>
<dbReference type="PANTHER" id="PTHR36844:SF1">
    <property type="entry name" value="PROTEASE PRSW"/>
    <property type="match status" value="1"/>
</dbReference>
<dbReference type="InterPro" id="IPR026898">
    <property type="entry name" value="PrsW"/>
</dbReference>
<feature type="transmembrane region" description="Helical" evidence="1">
    <location>
        <begin position="110"/>
        <end position="129"/>
    </location>
</feature>
<feature type="transmembrane region" description="Helical" evidence="1">
    <location>
        <begin position="81"/>
        <end position="98"/>
    </location>
</feature>
<keyword evidence="1" id="KW-0472">Membrane</keyword>
<evidence type="ECO:0000313" key="3">
    <source>
        <dbReference type="Proteomes" id="UP000807825"/>
    </source>
</evidence>
<comment type="caution">
    <text evidence="2">The sequence shown here is derived from an EMBL/GenBank/DDBJ whole genome shotgun (WGS) entry which is preliminary data.</text>
</comment>
<gene>
    <name evidence="2" type="ORF">HY912_18940</name>
</gene>
<sequence length="341" mass="37275">MLSLALCLGFFPLYLVFSYTSKAAGKTWLSVSSVLYGRATKVNRGESLELPYAFLGLIPGAAWLLYFHWTKGRHQRSFTNVLRVFLWGCFCTLPAGIIEHVTGAGLRQDTVLSSAAVGFLLIGPIEELSKLVAVWGSIYRSPDFRDPMHGILYSATAACAFASIENVVYMTQLGPGILVLRLAFATPAHVMFSSMWGYSMGVARFQKTGEIATIAKGLLAAVVLHGVYNCIVAINPKMAVVTLIPLMIFMGWIMLRMIARFRKNYPFPSLGRGVMILCPNCGAYALESVKHCSRCGFAIPTAEPDAPRFCANCRARLEPSKENCASCGENVQISGQCRAKD</sequence>
<feature type="transmembrane region" description="Helical" evidence="1">
    <location>
        <begin position="150"/>
        <end position="171"/>
    </location>
</feature>
<dbReference type="Pfam" id="PF13367">
    <property type="entry name" value="PrsW-protease"/>
    <property type="match status" value="1"/>
</dbReference>
<feature type="transmembrane region" description="Helical" evidence="1">
    <location>
        <begin position="240"/>
        <end position="259"/>
    </location>
</feature>
<dbReference type="AlphaFoldDB" id="A0A9D6V9T8"/>
<keyword evidence="1" id="KW-1133">Transmembrane helix</keyword>
<evidence type="ECO:0000256" key="1">
    <source>
        <dbReference type="SAM" id="Phobius"/>
    </source>
</evidence>
<dbReference type="Proteomes" id="UP000807825">
    <property type="component" value="Unassembled WGS sequence"/>
</dbReference>